<name>A0A1G9K1R7_9ACTN</name>
<evidence type="ECO:0000256" key="1">
    <source>
        <dbReference type="SAM" id="MobiDB-lite"/>
    </source>
</evidence>
<accession>A0A1G9K1R7</accession>
<dbReference type="Proteomes" id="UP000199155">
    <property type="component" value="Unassembled WGS sequence"/>
</dbReference>
<evidence type="ECO:0000313" key="3">
    <source>
        <dbReference type="Proteomes" id="UP000199155"/>
    </source>
</evidence>
<feature type="region of interest" description="Disordered" evidence="1">
    <location>
        <begin position="112"/>
        <end position="142"/>
    </location>
</feature>
<dbReference type="STRING" id="417292.SAMN05421806_1421"/>
<gene>
    <name evidence="2" type="ORF">SAMN05421806_1421</name>
</gene>
<evidence type="ECO:0000313" key="2">
    <source>
        <dbReference type="EMBL" id="SDL43731.1"/>
    </source>
</evidence>
<protein>
    <submittedName>
        <fullName evidence="2">Uncharacterized protein</fullName>
    </submittedName>
</protein>
<proteinExistence type="predicted"/>
<dbReference type="AlphaFoldDB" id="A0A1G9K1R7"/>
<organism evidence="2 3">
    <name type="scientific">Streptomyces indicus</name>
    <dbReference type="NCBI Taxonomy" id="417292"/>
    <lineage>
        <taxon>Bacteria</taxon>
        <taxon>Bacillati</taxon>
        <taxon>Actinomycetota</taxon>
        <taxon>Actinomycetes</taxon>
        <taxon>Kitasatosporales</taxon>
        <taxon>Streptomycetaceae</taxon>
        <taxon>Streptomyces</taxon>
    </lineage>
</organism>
<sequence length="873" mass="94268">MVERDATADAWTLVVATPSDSRTGRYTWRAGKWATAGRGYRETVAWYRSGMESLPGAAVETAAEEVKVPAGDVSAETLAEAEAGVTAARAALDAVKAGQKAEEALAEARKHADAAGGFQHSAETAQQAAEAARTWAEADAEADQAEADAKGAAEAVAECKRAFQRAQRAANECRKYAEAATGALYETEADRAYDRAKDARETARETLGTAEEAAEAAKEAAEAARETADDECMKCGEWLCACREIMCAMLARYGSGAARTVDPEAVRIGELIMSDEEELRAAGQLMLCGEWAEAEEAIERAEEGPAEAEERRAAVRAAEAAVEPAAPVATCDGRTARQWAEEAERHASRAAEAYELTVTAVRHRTNFYEPMPVERLDETEGARVRAAFARIDRRSRTAYNLELSARRDWWDGAEITDPVRARDCAERARVLADGCEADARMVAEAFAWAEAEEAAAAELQRAEWSLADAEERYEAARRPNAWIGAQGVDRRIGETNALRLVWIARQALAAVNGAPFIAYPTLTDRGTVKGWSVGYCTVSRYAGTSVRIVDTSADQWRAEAIAEAKNREHAARVLCERMAGELVIMRALMDDARHADTRVPGGRYRQARTALETAEELHDRAARERGTEAADRIAPMADRVRALSATVAEYARDREEWARNQRAAEAARAEAAPVPAAAEAAVEEAEEAPRYRFGRRDAEGRYPVSVDGAPVGHVYQTRRTWWALGLDERRPTDHTSRAEAAARLVALVDVRAAAEADVARRMRARTVAPRGWRFTTWDAVESGDVVRTPGRCVPVRGGFGDGGPLSPEGWGAPVTLTGVERLDNGCVVARGREGDAPGWGGTGVLLSTPAYAEIGLLVPDAEAEEAVPAAAEA</sequence>
<feature type="non-terminal residue" evidence="2">
    <location>
        <position position="873"/>
    </location>
</feature>
<reference evidence="2 3" key="1">
    <citation type="submission" date="2016-10" db="EMBL/GenBank/DDBJ databases">
        <authorList>
            <person name="de Groot N.N."/>
        </authorList>
    </citation>
    <scope>NUCLEOTIDE SEQUENCE [LARGE SCALE GENOMIC DNA]</scope>
    <source>
        <strain evidence="2 3">CGMCC 4.5727</strain>
    </source>
</reference>
<dbReference type="EMBL" id="FNFF01000042">
    <property type="protein sequence ID" value="SDL43731.1"/>
    <property type="molecule type" value="Genomic_DNA"/>
</dbReference>
<feature type="region of interest" description="Disordered" evidence="1">
    <location>
        <begin position="199"/>
        <end position="222"/>
    </location>
</feature>
<keyword evidence="3" id="KW-1185">Reference proteome</keyword>
<feature type="compositionally biased region" description="Low complexity" evidence="1">
    <location>
        <begin position="122"/>
        <end position="137"/>
    </location>
</feature>